<comment type="caution">
    <text evidence="2">The sequence shown here is derived from an EMBL/GenBank/DDBJ whole genome shotgun (WGS) entry which is preliminary data.</text>
</comment>
<proteinExistence type="predicted"/>
<evidence type="ECO:0000313" key="2">
    <source>
        <dbReference type="EMBL" id="GAA1806700.1"/>
    </source>
</evidence>
<feature type="transmembrane region" description="Helical" evidence="1">
    <location>
        <begin position="26"/>
        <end position="45"/>
    </location>
</feature>
<dbReference type="InterPro" id="IPR025339">
    <property type="entry name" value="DUF4245"/>
</dbReference>
<gene>
    <name evidence="2" type="ORF">GCM10009811_32790</name>
</gene>
<evidence type="ECO:0008006" key="4">
    <source>
        <dbReference type="Google" id="ProtNLM"/>
    </source>
</evidence>
<dbReference type="Pfam" id="PF14030">
    <property type="entry name" value="DUF4245"/>
    <property type="match status" value="1"/>
</dbReference>
<reference evidence="3" key="1">
    <citation type="journal article" date="2019" name="Int. J. Syst. Evol. Microbiol.">
        <title>The Global Catalogue of Microorganisms (GCM) 10K type strain sequencing project: providing services to taxonomists for standard genome sequencing and annotation.</title>
        <authorList>
            <consortium name="The Broad Institute Genomics Platform"/>
            <consortium name="The Broad Institute Genome Sequencing Center for Infectious Disease"/>
            <person name="Wu L."/>
            <person name="Ma J."/>
        </authorList>
    </citation>
    <scope>NUCLEOTIDE SEQUENCE [LARGE SCALE GENOMIC DNA]</scope>
    <source>
        <strain evidence="3">JCM 15592</strain>
    </source>
</reference>
<keyword evidence="1" id="KW-1133">Transmembrane helix</keyword>
<keyword evidence="3" id="KW-1185">Reference proteome</keyword>
<dbReference type="RefSeq" id="WP_344088055.1">
    <property type="nucleotide sequence ID" value="NZ_BAAAPO010000053.1"/>
</dbReference>
<evidence type="ECO:0000313" key="3">
    <source>
        <dbReference type="Proteomes" id="UP001499938"/>
    </source>
</evidence>
<name>A0ABP4YCN3_9MICO</name>
<organism evidence="2 3">
    <name type="scientific">Nostocoides veronense</name>
    <dbReference type="NCBI Taxonomy" id="330836"/>
    <lineage>
        <taxon>Bacteria</taxon>
        <taxon>Bacillati</taxon>
        <taxon>Actinomycetota</taxon>
        <taxon>Actinomycetes</taxon>
        <taxon>Micrococcales</taxon>
        <taxon>Intrasporangiaceae</taxon>
        <taxon>Nostocoides</taxon>
    </lineage>
</organism>
<dbReference type="EMBL" id="BAAAPO010000053">
    <property type="protein sequence ID" value="GAA1806700.1"/>
    <property type="molecule type" value="Genomic_DNA"/>
</dbReference>
<evidence type="ECO:0000256" key="1">
    <source>
        <dbReference type="SAM" id="Phobius"/>
    </source>
</evidence>
<protein>
    <recommendedName>
        <fullName evidence="4">DUF4245 domain-containing protein</fullName>
    </recommendedName>
</protein>
<keyword evidence="1" id="KW-0812">Transmembrane</keyword>
<dbReference type="Proteomes" id="UP001499938">
    <property type="component" value="Unassembled WGS sequence"/>
</dbReference>
<sequence>MSEQVDQQPAPPSQASAYARGSVLNMVRSLLVIGAMMAGLFFIVARTNSMSGPVVDIPKVGNQVVAQLHWPIQVPVGLPDGWRPSAVRFVPSTDNLSTWHVGYTSPAGHYVAVEQTKDATKAWITQQTNRAPVTGTVSAGGREWQKYVRDIKTQNSLVAPGPGELTTIITGDGTFDELALFADHLKPFTPTAS</sequence>
<keyword evidence="1" id="KW-0472">Membrane</keyword>
<accession>A0ABP4YCN3</accession>